<dbReference type="EMBL" id="MU005607">
    <property type="protein sequence ID" value="KAF2678930.1"/>
    <property type="molecule type" value="Genomic_DNA"/>
</dbReference>
<organism evidence="1 2">
    <name type="scientific">Lentithecium fluviatile CBS 122367</name>
    <dbReference type="NCBI Taxonomy" id="1168545"/>
    <lineage>
        <taxon>Eukaryota</taxon>
        <taxon>Fungi</taxon>
        <taxon>Dikarya</taxon>
        <taxon>Ascomycota</taxon>
        <taxon>Pezizomycotina</taxon>
        <taxon>Dothideomycetes</taxon>
        <taxon>Pleosporomycetidae</taxon>
        <taxon>Pleosporales</taxon>
        <taxon>Massarineae</taxon>
        <taxon>Lentitheciaceae</taxon>
        <taxon>Lentithecium</taxon>
    </lineage>
</organism>
<evidence type="ECO:0000313" key="1">
    <source>
        <dbReference type="EMBL" id="KAF2678930.1"/>
    </source>
</evidence>
<protein>
    <recommendedName>
        <fullName evidence="3">Peptidase A1 domain-containing protein</fullName>
    </recommendedName>
</protein>
<dbReference type="AlphaFoldDB" id="A0A6G1ILR5"/>
<name>A0A6G1ILR5_9PLEO</name>
<proteinExistence type="predicted"/>
<evidence type="ECO:0008006" key="3">
    <source>
        <dbReference type="Google" id="ProtNLM"/>
    </source>
</evidence>
<dbReference type="Proteomes" id="UP000799291">
    <property type="component" value="Unassembled WGS sequence"/>
</dbReference>
<reference evidence="1" key="1">
    <citation type="journal article" date="2020" name="Stud. Mycol.">
        <title>101 Dothideomycetes genomes: a test case for predicting lifestyles and emergence of pathogens.</title>
        <authorList>
            <person name="Haridas S."/>
            <person name="Albert R."/>
            <person name="Binder M."/>
            <person name="Bloem J."/>
            <person name="Labutti K."/>
            <person name="Salamov A."/>
            <person name="Andreopoulos B."/>
            <person name="Baker S."/>
            <person name="Barry K."/>
            <person name="Bills G."/>
            <person name="Bluhm B."/>
            <person name="Cannon C."/>
            <person name="Castanera R."/>
            <person name="Culley D."/>
            <person name="Daum C."/>
            <person name="Ezra D."/>
            <person name="Gonzalez J."/>
            <person name="Henrissat B."/>
            <person name="Kuo A."/>
            <person name="Liang C."/>
            <person name="Lipzen A."/>
            <person name="Lutzoni F."/>
            <person name="Magnuson J."/>
            <person name="Mondo S."/>
            <person name="Nolan M."/>
            <person name="Ohm R."/>
            <person name="Pangilinan J."/>
            <person name="Park H.-J."/>
            <person name="Ramirez L."/>
            <person name="Alfaro M."/>
            <person name="Sun H."/>
            <person name="Tritt A."/>
            <person name="Yoshinaga Y."/>
            <person name="Zwiers L.-H."/>
            <person name="Turgeon B."/>
            <person name="Goodwin S."/>
            <person name="Spatafora J."/>
            <person name="Crous P."/>
            <person name="Grigoriev I."/>
        </authorList>
    </citation>
    <scope>NUCLEOTIDE SEQUENCE</scope>
    <source>
        <strain evidence="1">CBS 122367</strain>
    </source>
</reference>
<gene>
    <name evidence="1" type="ORF">K458DRAFT_315587</name>
</gene>
<keyword evidence="2" id="KW-1185">Reference proteome</keyword>
<sequence>MYVAEPFTELSHHCPHKDAPPASTIFLPYVHPFTTASVPLVKTTIGDVDIEGVNIDMPIDTGSTGVLIGAPLLPTLDRKEGTPTYHFLTSSKILYNGRLVNLTVQFHGSNGSYAKARVPVFVVDKSWICPWYDPKVHTLECPTGPDGEEATLRDTSQITYMGVGFGRNKPGNGQPGAVPKANPFLNIESINGRAFRCGSGRAGWTISTKGVHIGLTNRNTRGFRFTKLARGVTYEEDTRDWAMPKMSFSVDGRWATPGHGLVDTGVAQMYIRAEGNFPIPVVKVKDPNRHGSDKEVDRVRQGTNIAVQFPLLGGRAATYAFVVGEEGPMTPSFVAPGKQTPPPFLNTGRAFLHGYSIAFDAVRGRFGFRPTSNSKLTAAGRR</sequence>
<dbReference type="OrthoDB" id="5291209at2759"/>
<accession>A0A6G1ILR5</accession>
<evidence type="ECO:0000313" key="2">
    <source>
        <dbReference type="Proteomes" id="UP000799291"/>
    </source>
</evidence>